<evidence type="ECO:0000256" key="3">
    <source>
        <dbReference type="ARBA" id="ARBA00022722"/>
    </source>
</evidence>
<dbReference type="GeneID" id="20813086"/>
<dbReference type="AlphaFoldDB" id="W4G374"/>
<evidence type="ECO:0000256" key="5">
    <source>
        <dbReference type="ARBA" id="ARBA00022801"/>
    </source>
</evidence>
<evidence type="ECO:0000256" key="1">
    <source>
        <dbReference type="ARBA" id="ARBA00022679"/>
    </source>
</evidence>
<dbReference type="GO" id="GO:0003964">
    <property type="term" value="F:RNA-directed DNA polymerase activity"/>
    <property type="evidence" value="ECO:0007669"/>
    <property type="project" value="UniProtKB-KW"/>
</dbReference>
<evidence type="ECO:0000259" key="8">
    <source>
        <dbReference type="Pfam" id="PF17917"/>
    </source>
</evidence>
<keyword evidence="4" id="KW-0255">Endonuclease</keyword>
<dbReference type="GO" id="GO:0004519">
    <property type="term" value="F:endonuclease activity"/>
    <property type="evidence" value="ECO:0007669"/>
    <property type="project" value="UniProtKB-KW"/>
</dbReference>
<sequence>MRSLGLLPRHECGFVYNAAVLPDPPSFKGSTKSERRTFIRHYNNACMEVFTKKRVAMWDMAIRDYRGVTEADAPHERLTTAIRFDTTILDADSSFGKMIENLIREDATPATAVAVPSGPPKSGRSEGSGVSRLSQVAASSDECNDDGMHNATPNIQVPPTQDAEGERNRRDGLTKDREKRRLLLVNHYKVFSLEIGHGKPIKWSRCGYASSMKPRNDAVPVKYGLQRYPPTHTSAPRIVLKKDSGDLRIAIDRSLCHGLCRTNLDASLTVLVGDRAFLALDWFKGYWQLALHEDAEMFNSFMTPFGLAVDFVFAVLLLKRLLAWLDDMLGCAEIPEDLQRPLRLSPHDLLLLRPKVLHEEMRLLPDQGRLFVCATNWMRASIPCYTELVGPQPLDAAIKRHQPLAFLSAAFPGTSERWPVVEKEEFAVVESCKPLSYILTRPADFRLLISTDPALVRTQQVETRQPTWCATGHRRIEATTKAVHDVFAWSTLEADDKTIKPQELIHFDCLSMSTVTNRWQKVLVVKDDMSGIV</sequence>
<evidence type="ECO:0000313" key="9">
    <source>
        <dbReference type="EMBL" id="ETV74125.1"/>
    </source>
</evidence>
<dbReference type="STRING" id="112090.W4G374"/>
<organism evidence="9">
    <name type="scientific">Aphanomyces astaci</name>
    <name type="common">Crayfish plague agent</name>
    <dbReference type="NCBI Taxonomy" id="112090"/>
    <lineage>
        <taxon>Eukaryota</taxon>
        <taxon>Sar</taxon>
        <taxon>Stramenopiles</taxon>
        <taxon>Oomycota</taxon>
        <taxon>Saprolegniomycetes</taxon>
        <taxon>Saprolegniales</taxon>
        <taxon>Verrucalvaceae</taxon>
        <taxon>Aphanomyces</taxon>
    </lineage>
</organism>
<evidence type="ECO:0000256" key="4">
    <source>
        <dbReference type="ARBA" id="ARBA00022759"/>
    </source>
</evidence>
<keyword evidence="3" id="KW-0540">Nuclease</keyword>
<dbReference type="RefSeq" id="XP_009836231.1">
    <property type="nucleotide sequence ID" value="XM_009837929.1"/>
</dbReference>
<gene>
    <name evidence="9" type="ORF">H257_11090</name>
</gene>
<feature type="domain" description="Reverse transcriptase RNase H-like" evidence="8">
    <location>
        <begin position="400"/>
        <end position="454"/>
    </location>
</feature>
<keyword evidence="5" id="KW-0378">Hydrolase</keyword>
<dbReference type="Pfam" id="PF17917">
    <property type="entry name" value="RT_RNaseH"/>
    <property type="match status" value="1"/>
</dbReference>
<feature type="region of interest" description="Disordered" evidence="7">
    <location>
        <begin position="110"/>
        <end position="175"/>
    </location>
</feature>
<reference evidence="9" key="1">
    <citation type="submission" date="2013-12" db="EMBL/GenBank/DDBJ databases">
        <title>The Genome Sequence of Aphanomyces astaci APO3.</title>
        <authorList>
            <consortium name="The Broad Institute Genomics Platform"/>
            <person name="Russ C."/>
            <person name="Tyler B."/>
            <person name="van West P."/>
            <person name="Dieguez-Uribeondo J."/>
            <person name="Young S.K."/>
            <person name="Zeng Q."/>
            <person name="Gargeya S."/>
            <person name="Fitzgerald M."/>
            <person name="Abouelleil A."/>
            <person name="Alvarado L."/>
            <person name="Chapman S.B."/>
            <person name="Gainer-Dewar J."/>
            <person name="Goldberg J."/>
            <person name="Griggs A."/>
            <person name="Gujja S."/>
            <person name="Hansen M."/>
            <person name="Howarth C."/>
            <person name="Imamovic A."/>
            <person name="Ireland A."/>
            <person name="Larimer J."/>
            <person name="McCowan C."/>
            <person name="Murphy C."/>
            <person name="Pearson M."/>
            <person name="Poon T.W."/>
            <person name="Priest M."/>
            <person name="Roberts A."/>
            <person name="Saif S."/>
            <person name="Shea T."/>
            <person name="Sykes S."/>
            <person name="Wortman J."/>
            <person name="Nusbaum C."/>
            <person name="Birren B."/>
        </authorList>
    </citation>
    <scope>NUCLEOTIDE SEQUENCE [LARGE SCALE GENOMIC DNA]</scope>
    <source>
        <strain evidence="9">APO3</strain>
    </source>
</reference>
<dbReference type="SUPFAM" id="SSF56672">
    <property type="entry name" value="DNA/RNA polymerases"/>
    <property type="match status" value="1"/>
</dbReference>
<evidence type="ECO:0000256" key="7">
    <source>
        <dbReference type="SAM" id="MobiDB-lite"/>
    </source>
</evidence>
<feature type="compositionally biased region" description="Basic and acidic residues" evidence="7">
    <location>
        <begin position="164"/>
        <end position="175"/>
    </location>
</feature>
<evidence type="ECO:0000256" key="6">
    <source>
        <dbReference type="ARBA" id="ARBA00022918"/>
    </source>
</evidence>
<dbReference type="InterPro" id="IPR041373">
    <property type="entry name" value="RT_RNaseH"/>
</dbReference>
<name>W4G374_APHAT</name>
<keyword evidence="2" id="KW-0548">Nucleotidyltransferase</keyword>
<dbReference type="InterPro" id="IPR043502">
    <property type="entry name" value="DNA/RNA_pol_sf"/>
</dbReference>
<dbReference type="OrthoDB" id="126293at2759"/>
<dbReference type="EMBL" id="KI913145">
    <property type="protein sequence ID" value="ETV74125.1"/>
    <property type="molecule type" value="Genomic_DNA"/>
</dbReference>
<dbReference type="VEuPathDB" id="FungiDB:H257_11090"/>
<keyword evidence="6" id="KW-0695">RNA-directed DNA polymerase</keyword>
<protein>
    <recommendedName>
        <fullName evidence="8">Reverse transcriptase RNase H-like domain-containing protein</fullName>
    </recommendedName>
</protein>
<accession>W4G374</accession>
<dbReference type="GO" id="GO:0016787">
    <property type="term" value="F:hydrolase activity"/>
    <property type="evidence" value="ECO:0007669"/>
    <property type="project" value="UniProtKB-KW"/>
</dbReference>
<evidence type="ECO:0000256" key="2">
    <source>
        <dbReference type="ARBA" id="ARBA00022695"/>
    </source>
</evidence>
<proteinExistence type="predicted"/>
<keyword evidence="1" id="KW-0808">Transferase</keyword>